<sequence>MIREISEPSPDIGRGYIINIIIWLGGGISTVCVVLRVYSRLYIIHRPGWDDAIVGFAALLNISARALMSVVVAHGLGQHIIYLSNYDIDIITYYNPILELMGIIAYCLPKLAIVILIQKLMGRATWGIWFLYGVVAVLFILTVVSIVIIFVVCNSPGQFLHLVSPERCVPIEFYDIVNTLASAWSAFTDLALAVSPAVFLWNLQMKTSRKMTVILIMALGFFAMVAAIAKTLQLPKQTSPDVTYDIFWLYITVAVETDLVIIASCAPALPKLCARVFSRRQDQTALTSYHPGRPSWYGYQRQDGMSSPQHGRSPSFKGGKRTEFRLGRPLENLELGEMDEW</sequence>
<evidence type="ECO:0000256" key="2">
    <source>
        <dbReference type="ARBA" id="ARBA00022692"/>
    </source>
</evidence>
<dbReference type="InterPro" id="IPR049326">
    <property type="entry name" value="Rhodopsin_dom_fungi"/>
</dbReference>
<protein>
    <recommendedName>
        <fullName evidence="8">Rhodopsin domain-containing protein</fullName>
    </recommendedName>
</protein>
<feature type="transmembrane region" description="Helical" evidence="7">
    <location>
        <begin position="213"/>
        <end position="234"/>
    </location>
</feature>
<dbReference type="Proteomes" id="UP001148614">
    <property type="component" value="Unassembled WGS sequence"/>
</dbReference>
<evidence type="ECO:0000259" key="8">
    <source>
        <dbReference type="Pfam" id="PF20684"/>
    </source>
</evidence>
<comment type="subcellular location">
    <subcellularLocation>
        <location evidence="1">Membrane</location>
        <topology evidence="1">Multi-pass membrane protein</topology>
    </subcellularLocation>
</comment>
<dbReference type="AlphaFoldDB" id="A0A9W8NAH0"/>
<comment type="caution">
    <text evidence="9">The sequence shown here is derived from an EMBL/GenBank/DDBJ whole genome shotgun (WGS) entry which is preliminary data.</text>
</comment>
<accession>A0A9W8NAH0</accession>
<feature type="region of interest" description="Disordered" evidence="6">
    <location>
        <begin position="300"/>
        <end position="322"/>
    </location>
</feature>
<evidence type="ECO:0000256" key="7">
    <source>
        <dbReference type="SAM" id="Phobius"/>
    </source>
</evidence>
<feature type="domain" description="Rhodopsin" evidence="8">
    <location>
        <begin position="35"/>
        <end position="274"/>
    </location>
</feature>
<feature type="transmembrane region" description="Helical" evidence="7">
    <location>
        <begin position="51"/>
        <end position="77"/>
    </location>
</feature>
<dbReference type="InterPro" id="IPR052337">
    <property type="entry name" value="SAT4-like"/>
</dbReference>
<feature type="compositionally biased region" description="Polar residues" evidence="6">
    <location>
        <begin position="303"/>
        <end position="312"/>
    </location>
</feature>
<feature type="transmembrane region" description="Helical" evidence="7">
    <location>
        <begin position="246"/>
        <end position="269"/>
    </location>
</feature>
<feature type="transmembrane region" description="Helical" evidence="7">
    <location>
        <begin position="97"/>
        <end position="117"/>
    </location>
</feature>
<dbReference type="PANTHER" id="PTHR33048:SF155">
    <property type="entry name" value="INTEGRAL MEMBRANE PROTEIN"/>
    <property type="match status" value="1"/>
</dbReference>
<feature type="transmembrane region" description="Helical" evidence="7">
    <location>
        <begin position="16"/>
        <end position="39"/>
    </location>
</feature>
<proteinExistence type="inferred from homology"/>
<evidence type="ECO:0000313" key="10">
    <source>
        <dbReference type="Proteomes" id="UP001148614"/>
    </source>
</evidence>
<evidence type="ECO:0000256" key="1">
    <source>
        <dbReference type="ARBA" id="ARBA00004141"/>
    </source>
</evidence>
<dbReference type="EMBL" id="JANPWZ010001372">
    <property type="protein sequence ID" value="KAJ3566306.1"/>
    <property type="molecule type" value="Genomic_DNA"/>
</dbReference>
<organism evidence="9 10">
    <name type="scientific">Xylaria arbuscula</name>
    <dbReference type="NCBI Taxonomy" id="114810"/>
    <lineage>
        <taxon>Eukaryota</taxon>
        <taxon>Fungi</taxon>
        <taxon>Dikarya</taxon>
        <taxon>Ascomycota</taxon>
        <taxon>Pezizomycotina</taxon>
        <taxon>Sordariomycetes</taxon>
        <taxon>Xylariomycetidae</taxon>
        <taxon>Xylariales</taxon>
        <taxon>Xylariaceae</taxon>
        <taxon>Xylaria</taxon>
    </lineage>
</organism>
<evidence type="ECO:0000256" key="3">
    <source>
        <dbReference type="ARBA" id="ARBA00022989"/>
    </source>
</evidence>
<keyword evidence="10" id="KW-1185">Reference proteome</keyword>
<name>A0A9W8NAH0_9PEZI</name>
<evidence type="ECO:0000256" key="5">
    <source>
        <dbReference type="ARBA" id="ARBA00038359"/>
    </source>
</evidence>
<reference evidence="9" key="1">
    <citation type="submission" date="2022-07" db="EMBL/GenBank/DDBJ databases">
        <title>Genome Sequence of Xylaria arbuscula.</title>
        <authorList>
            <person name="Buettner E."/>
        </authorList>
    </citation>
    <scope>NUCLEOTIDE SEQUENCE</scope>
    <source>
        <strain evidence="9">VT107</strain>
    </source>
</reference>
<keyword evidence="4 7" id="KW-0472">Membrane</keyword>
<dbReference type="Pfam" id="PF20684">
    <property type="entry name" value="Fung_rhodopsin"/>
    <property type="match status" value="1"/>
</dbReference>
<dbReference type="VEuPathDB" id="FungiDB:F4678DRAFT_477082"/>
<keyword evidence="2 7" id="KW-0812">Transmembrane</keyword>
<evidence type="ECO:0000313" key="9">
    <source>
        <dbReference type="EMBL" id="KAJ3566306.1"/>
    </source>
</evidence>
<evidence type="ECO:0000256" key="6">
    <source>
        <dbReference type="SAM" id="MobiDB-lite"/>
    </source>
</evidence>
<feature type="transmembrane region" description="Helical" evidence="7">
    <location>
        <begin position="181"/>
        <end position="201"/>
    </location>
</feature>
<evidence type="ECO:0000256" key="4">
    <source>
        <dbReference type="ARBA" id="ARBA00023136"/>
    </source>
</evidence>
<feature type="transmembrane region" description="Helical" evidence="7">
    <location>
        <begin position="129"/>
        <end position="152"/>
    </location>
</feature>
<comment type="similarity">
    <text evidence="5">Belongs to the SAT4 family.</text>
</comment>
<gene>
    <name evidence="9" type="ORF">NPX13_g7183</name>
</gene>
<dbReference type="PANTHER" id="PTHR33048">
    <property type="entry name" value="PTH11-LIKE INTEGRAL MEMBRANE PROTEIN (AFU_ORTHOLOGUE AFUA_5G11245)"/>
    <property type="match status" value="1"/>
</dbReference>
<keyword evidence="3 7" id="KW-1133">Transmembrane helix</keyword>
<dbReference type="GO" id="GO:0016020">
    <property type="term" value="C:membrane"/>
    <property type="evidence" value="ECO:0007669"/>
    <property type="project" value="UniProtKB-SubCell"/>
</dbReference>